<evidence type="ECO:0000256" key="5">
    <source>
        <dbReference type="SAM" id="MobiDB-lite"/>
    </source>
</evidence>
<evidence type="ECO:0000313" key="8">
    <source>
        <dbReference type="EMBL" id="MEZ7198935.1"/>
    </source>
</evidence>
<feature type="domain" description="4Fe-4S ferredoxin-type" evidence="7">
    <location>
        <begin position="214"/>
        <end position="243"/>
    </location>
</feature>
<reference evidence="8 9" key="1">
    <citation type="submission" date="2024-08" db="EMBL/GenBank/DDBJ databases">
        <title>Sulfate-reducing bacteria isolated from formation water of the oil field in Kazakhstan and description of Pseudodesulfovibrio sp.</title>
        <authorList>
            <person name="Bidzhieva S.K."/>
            <person name="Tourova T.P."/>
            <person name="Grouzdev D.S."/>
            <person name="Beletsky A.V."/>
            <person name="Sokolova D.S."/>
            <person name="Samigullina S.R."/>
            <person name="Poltaraus A.B."/>
            <person name="Avtukh A.N."/>
            <person name="Tereshina V.M."/>
            <person name="Zhaparov N.S."/>
            <person name="Mardanov A.V."/>
            <person name="Nazina T.N."/>
        </authorList>
    </citation>
    <scope>NUCLEOTIDE SEQUENCE [LARGE SCALE GENOMIC DNA]</scope>
    <source>
        <strain evidence="8 9">9FUS</strain>
    </source>
</reference>
<dbReference type="Pfam" id="PF00037">
    <property type="entry name" value="Fer4"/>
    <property type="match status" value="2"/>
</dbReference>
<feature type="region of interest" description="Disordered" evidence="5">
    <location>
        <begin position="165"/>
        <end position="185"/>
    </location>
</feature>
<comment type="caution">
    <text evidence="8">The sequence shown here is derived from an EMBL/GenBank/DDBJ whole genome shotgun (WGS) entry which is preliminary data.</text>
</comment>
<feature type="domain" description="Flavodoxin-like" evidence="6">
    <location>
        <begin position="6"/>
        <end position="154"/>
    </location>
</feature>
<organism evidence="8 9">
    <name type="scientific">Pseudodesulfovibrio karagichevae</name>
    <dbReference type="NCBI Taxonomy" id="3239305"/>
    <lineage>
        <taxon>Bacteria</taxon>
        <taxon>Pseudomonadati</taxon>
        <taxon>Thermodesulfobacteriota</taxon>
        <taxon>Desulfovibrionia</taxon>
        <taxon>Desulfovibrionales</taxon>
        <taxon>Desulfovibrionaceae</taxon>
    </lineage>
</organism>
<name>A0ABV4K7N8_9BACT</name>
<dbReference type="Gene3D" id="3.40.50.360">
    <property type="match status" value="1"/>
</dbReference>
<feature type="domain" description="4Fe-4S ferredoxin-type" evidence="7">
    <location>
        <begin position="184"/>
        <end position="213"/>
    </location>
</feature>
<sequence length="267" mass="28965">MDIRSLKLAYFSPTGTTAAVVEAMAEGLGYDVIEDVDITMPEERQEPLEASAEDLLVIAVPVYGGRVPFLLEPWLRTLELDGTPVVCVVVYGNRAFEDALIELSDIVTERGGVVLGGAAFVGEHSFSNDEYPVAVARPDADDLRGAGDFGRRMREAVDALSSIDAASRPDIPGDRPYKERKPRGPVDFIQVGDECVLCGVCAEQCPVGAIDEEDLKHTDPDKCIMCCACIKVCPEHARSAKPGSPVEGFAKWLNENCAERKEPAYFL</sequence>
<dbReference type="RefSeq" id="WP_371388411.1">
    <property type="nucleotide sequence ID" value="NZ_JBGLYH010000118.1"/>
</dbReference>
<dbReference type="PROSITE" id="PS50902">
    <property type="entry name" value="FLAVODOXIN_LIKE"/>
    <property type="match status" value="1"/>
</dbReference>
<keyword evidence="4" id="KW-0411">Iron-sulfur</keyword>
<dbReference type="InterPro" id="IPR017900">
    <property type="entry name" value="4Fe4S_Fe_S_CS"/>
</dbReference>
<protein>
    <submittedName>
        <fullName evidence="8">4Fe-4S binding protein</fullName>
    </submittedName>
</protein>
<dbReference type="Gene3D" id="3.30.70.20">
    <property type="match status" value="1"/>
</dbReference>
<dbReference type="InterPro" id="IPR008254">
    <property type="entry name" value="Flavodoxin/NO_synth"/>
</dbReference>
<dbReference type="InterPro" id="IPR017896">
    <property type="entry name" value="4Fe4S_Fe-S-bd"/>
</dbReference>
<dbReference type="PROSITE" id="PS00198">
    <property type="entry name" value="4FE4S_FER_1"/>
    <property type="match status" value="1"/>
</dbReference>
<evidence type="ECO:0000256" key="3">
    <source>
        <dbReference type="ARBA" id="ARBA00023004"/>
    </source>
</evidence>
<evidence type="ECO:0000313" key="9">
    <source>
        <dbReference type="Proteomes" id="UP001568698"/>
    </source>
</evidence>
<accession>A0ABV4K7N8</accession>
<proteinExistence type="predicted"/>
<evidence type="ECO:0000256" key="4">
    <source>
        <dbReference type="ARBA" id="ARBA00023014"/>
    </source>
</evidence>
<dbReference type="SUPFAM" id="SSF54862">
    <property type="entry name" value="4Fe-4S ferredoxins"/>
    <property type="match status" value="1"/>
</dbReference>
<evidence type="ECO:0000259" key="6">
    <source>
        <dbReference type="PROSITE" id="PS50902"/>
    </source>
</evidence>
<evidence type="ECO:0000259" key="7">
    <source>
        <dbReference type="PROSITE" id="PS51379"/>
    </source>
</evidence>
<keyword evidence="1" id="KW-0004">4Fe-4S</keyword>
<evidence type="ECO:0000256" key="1">
    <source>
        <dbReference type="ARBA" id="ARBA00022485"/>
    </source>
</evidence>
<dbReference type="PANTHER" id="PTHR43687">
    <property type="entry name" value="ADENYLYLSULFATE REDUCTASE, BETA SUBUNIT"/>
    <property type="match status" value="1"/>
</dbReference>
<dbReference type="InterPro" id="IPR050572">
    <property type="entry name" value="Fe-S_Ferredoxin"/>
</dbReference>
<dbReference type="EMBL" id="JBGLYH010000118">
    <property type="protein sequence ID" value="MEZ7198935.1"/>
    <property type="molecule type" value="Genomic_DNA"/>
</dbReference>
<gene>
    <name evidence="8" type="ORF">AB6M95_19510</name>
</gene>
<keyword evidence="9" id="KW-1185">Reference proteome</keyword>
<keyword evidence="3" id="KW-0408">Iron</keyword>
<dbReference type="InterPro" id="IPR029039">
    <property type="entry name" value="Flavoprotein-like_sf"/>
</dbReference>
<dbReference type="Proteomes" id="UP001568698">
    <property type="component" value="Unassembled WGS sequence"/>
</dbReference>
<dbReference type="PROSITE" id="PS51379">
    <property type="entry name" value="4FE4S_FER_2"/>
    <property type="match status" value="2"/>
</dbReference>
<evidence type="ECO:0000256" key="2">
    <source>
        <dbReference type="ARBA" id="ARBA00022723"/>
    </source>
</evidence>
<keyword evidence="2" id="KW-0479">Metal-binding</keyword>
<feature type="compositionally biased region" description="Basic and acidic residues" evidence="5">
    <location>
        <begin position="171"/>
        <end position="184"/>
    </location>
</feature>
<dbReference type="PANTHER" id="PTHR43687:SF1">
    <property type="entry name" value="FERREDOXIN III"/>
    <property type="match status" value="1"/>
</dbReference>
<dbReference type="SUPFAM" id="SSF52218">
    <property type="entry name" value="Flavoproteins"/>
    <property type="match status" value="1"/>
</dbReference>